<keyword evidence="5" id="KW-1185">Reference proteome</keyword>
<keyword evidence="1" id="KW-0547">Nucleotide-binding</keyword>
<protein>
    <submittedName>
        <fullName evidence="4">ABC transporter ATP-binding protein</fullName>
    </submittedName>
</protein>
<evidence type="ECO:0000313" key="5">
    <source>
        <dbReference type="Proteomes" id="UP000321816"/>
    </source>
</evidence>
<reference evidence="4 5" key="1">
    <citation type="submission" date="2024-01" db="EMBL/GenBank/DDBJ databases">
        <title>Complete Genome Sequence of Alkalicoccus halolimnae BZ-SZ-XJ29T, a Moderately Halophilic Bacterium Isolated from a Salt Lake.</title>
        <authorList>
            <person name="Zhao B."/>
        </authorList>
    </citation>
    <scope>NUCLEOTIDE SEQUENCE [LARGE SCALE GENOMIC DNA]</scope>
    <source>
        <strain evidence="4 5">BZ-SZ-XJ29</strain>
    </source>
</reference>
<name>A0A5C7FGY5_9BACI</name>
<organism evidence="4 5">
    <name type="scientific">Alkalicoccus halolimnae</name>
    <dbReference type="NCBI Taxonomy" id="1667239"/>
    <lineage>
        <taxon>Bacteria</taxon>
        <taxon>Bacillati</taxon>
        <taxon>Bacillota</taxon>
        <taxon>Bacilli</taxon>
        <taxon>Bacillales</taxon>
        <taxon>Bacillaceae</taxon>
        <taxon>Alkalicoccus</taxon>
    </lineage>
</organism>
<feature type="domain" description="ABC transporter" evidence="3">
    <location>
        <begin position="1"/>
        <end position="226"/>
    </location>
</feature>
<dbReference type="SUPFAM" id="SSF52540">
    <property type="entry name" value="P-loop containing nucleoside triphosphate hydrolases"/>
    <property type="match status" value="1"/>
</dbReference>
<dbReference type="GO" id="GO:0016887">
    <property type="term" value="F:ATP hydrolysis activity"/>
    <property type="evidence" value="ECO:0007669"/>
    <property type="project" value="InterPro"/>
</dbReference>
<dbReference type="Pfam" id="PF00005">
    <property type="entry name" value="ABC_tran"/>
    <property type="match status" value="1"/>
</dbReference>
<dbReference type="Gene3D" id="3.40.50.300">
    <property type="entry name" value="P-loop containing nucleotide triphosphate hydrolases"/>
    <property type="match status" value="1"/>
</dbReference>
<accession>A0A5C7FGY5</accession>
<dbReference type="InterPro" id="IPR017871">
    <property type="entry name" value="ABC_transporter-like_CS"/>
</dbReference>
<dbReference type="GO" id="GO:0005524">
    <property type="term" value="F:ATP binding"/>
    <property type="evidence" value="ECO:0007669"/>
    <property type="project" value="UniProtKB-KW"/>
</dbReference>
<evidence type="ECO:0000313" key="4">
    <source>
        <dbReference type="EMBL" id="WWD81161.1"/>
    </source>
</evidence>
<dbReference type="PANTHER" id="PTHR43158">
    <property type="entry name" value="SKFA PEPTIDE EXPORT ATP-BINDING PROTEIN SKFE"/>
    <property type="match status" value="1"/>
</dbReference>
<dbReference type="OrthoDB" id="9804819at2"/>
<proteinExistence type="predicted"/>
<dbReference type="EMBL" id="CP144914">
    <property type="protein sequence ID" value="WWD81161.1"/>
    <property type="molecule type" value="Genomic_DNA"/>
</dbReference>
<sequence>MRVKHISKYIHHQAILSDIDFDALTGNIIGIVGRNGAGKTTLLRTMAGILKPTHGDVLIDGFSIFKKPGLKEQIIFVPDSSEALKNYSTKELIYLYKHIYPKFDEEYMHSLMHRFRLEPISKIGNYSKGQKALFILIAAFSTNAKYILLDEPTDGLDVIIKKQVLQILVEEVSQKDIAVIISSHRLDELEYMVNDVILIKDGRVDSHYELDIMKLEYKKAQLAFEESMPEIIKDKVYLLDQTGRVYTVLIDKSDHSTEELIKSHSPLLYEELSLSLEDYFIAKLGGSDDV</sequence>
<evidence type="ECO:0000256" key="2">
    <source>
        <dbReference type="ARBA" id="ARBA00022840"/>
    </source>
</evidence>
<dbReference type="SMART" id="SM00382">
    <property type="entry name" value="AAA"/>
    <property type="match status" value="1"/>
</dbReference>
<dbReference type="InterPro" id="IPR027417">
    <property type="entry name" value="P-loop_NTPase"/>
</dbReference>
<dbReference type="CDD" id="cd03230">
    <property type="entry name" value="ABC_DR_subfamily_A"/>
    <property type="match status" value="1"/>
</dbReference>
<dbReference type="RefSeq" id="WP_147803067.1">
    <property type="nucleotide sequence ID" value="NZ_CP144914.1"/>
</dbReference>
<dbReference type="InterPro" id="IPR003439">
    <property type="entry name" value="ABC_transporter-like_ATP-bd"/>
</dbReference>
<evidence type="ECO:0000256" key="1">
    <source>
        <dbReference type="ARBA" id="ARBA00022741"/>
    </source>
</evidence>
<dbReference type="Proteomes" id="UP000321816">
    <property type="component" value="Chromosome"/>
</dbReference>
<dbReference type="KEGG" id="ahal:FTX54_006315"/>
<dbReference type="InterPro" id="IPR003593">
    <property type="entry name" value="AAA+_ATPase"/>
</dbReference>
<gene>
    <name evidence="4" type="ORF">FTX54_006315</name>
</gene>
<dbReference type="PROSITE" id="PS50893">
    <property type="entry name" value="ABC_TRANSPORTER_2"/>
    <property type="match status" value="1"/>
</dbReference>
<evidence type="ECO:0000259" key="3">
    <source>
        <dbReference type="PROSITE" id="PS50893"/>
    </source>
</evidence>
<dbReference type="PROSITE" id="PS00211">
    <property type="entry name" value="ABC_TRANSPORTER_1"/>
    <property type="match status" value="1"/>
</dbReference>
<keyword evidence="2 4" id="KW-0067">ATP-binding</keyword>
<dbReference type="AlphaFoldDB" id="A0A5C7FGY5"/>
<dbReference type="PANTHER" id="PTHR43158:SF10">
    <property type="entry name" value="ABC TRANSPORTER ATP-BINDING PROTEIN YTRB"/>
    <property type="match status" value="1"/>
</dbReference>